<evidence type="ECO:0000256" key="1">
    <source>
        <dbReference type="ARBA" id="ARBA00024322"/>
    </source>
</evidence>
<evidence type="ECO:0000313" key="4">
    <source>
        <dbReference type="EMBL" id="OBY09960.1"/>
    </source>
</evidence>
<dbReference type="OrthoDB" id="3182611at2"/>
<feature type="domain" description="Bacterial microcompartment" evidence="3">
    <location>
        <begin position="33"/>
        <end position="99"/>
    </location>
</feature>
<protein>
    <submittedName>
        <fullName evidence="4">BMC domain protein</fullName>
    </submittedName>
</protein>
<evidence type="ECO:0000313" key="5">
    <source>
        <dbReference type="Proteomes" id="UP000092714"/>
    </source>
</evidence>
<dbReference type="Proteomes" id="UP000092714">
    <property type="component" value="Unassembled WGS sequence"/>
</dbReference>
<dbReference type="eggNOG" id="ENOG5031BS9">
    <property type="taxonomic scope" value="Bacteria"/>
</dbReference>
<dbReference type="EMBL" id="MAPZ01000025">
    <property type="protein sequence ID" value="OBY09960.1"/>
    <property type="molecule type" value="Genomic_DNA"/>
</dbReference>
<comment type="subcellular location">
    <subcellularLocation>
        <location evidence="1">Bacterial microcompartment</location>
    </subcellularLocation>
</comment>
<name>A0A174EMS3_9CLOT</name>
<organism evidence="4 5">
    <name type="scientific">Clostridium paraputrificum</name>
    <dbReference type="NCBI Taxonomy" id="29363"/>
    <lineage>
        <taxon>Bacteria</taxon>
        <taxon>Bacillati</taxon>
        <taxon>Bacillota</taxon>
        <taxon>Clostridia</taxon>
        <taxon>Eubacteriales</taxon>
        <taxon>Clostridiaceae</taxon>
        <taxon>Clostridium</taxon>
    </lineage>
</organism>
<gene>
    <name evidence="4" type="ORF">CP373A1_12730</name>
</gene>
<dbReference type="GeneID" id="42775783"/>
<evidence type="ECO:0000259" key="3">
    <source>
        <dbReference type="SMART" id="SM00877"/>
    </source>
</evidence>
<dbReference type="SMART" id="SM00877">
    <property type="entry name" value="BMC"/>
    <property type="match status" value="1"/>
</dbReference>
<dbReference type="Pfam" id="PF00936">
    <property type="entry name" value="BMC"/>
    <property type="match status" value="1"/>
</dbReference>
<dbReference type="InterPro" id="IPR037233">
    <property type="entry name" value="CcmK-like_sf"/>
</dbReference>
<comment type="caution">
    <text evidence="4">The sequence shown here is derived from an EMBL/GenBank/DDBJ whole genome shotgun (WGS) entry which is preliminary data.</text>
</comment>
<proteinExistence type="predicted"/>
<dbReference type="RefSeq" id="WP_027097952.1">
    <property type="nucleotide sequence ID" value="NZ_CABHIH010000003.1"/>
</dbReference>
<dbReference type="InterPro" id="IPR000249">
    <property type="entry name" value="BMC_dom"/>
</dbReference>
<accession>A0A174EMS3</accession>
<sequence length="100" mass="10947">MDFRIIKSPSESTKNILRRRMGTGCKTDLDNIGAIGLVQGKLIDMIYASDIADKAVDVTVEDIKGNCPQHMILLAIFGDISSVESAINEIKLKLKEGKII</sequence>
<keyword evidence="2" id="KW-1283">Bacterial microcompartment</keyword>
<dbReference type="AlphaFoldDB" id="A0A174EMS3"/>
<keyword evidence="5" id="KW-1185">Reference proteome</keyword>
<dbReference type="SUPFAM" id="SSF143414">
    <property type="entry name" value="CcmK-like"/>
    <property type="match status" value="1"/>
</dbReference>
<evidence type="ECO:0000256" key="2">
    <source>
        <dbReference type="ARBA" id="ARBA00024446"/>
    </source>
</evidence>
<dbReference type="Gene3D" id="3.30.70.1710">
    <property type="match status" value="1"/>
</dbReference>
<reference evidence="4 5" key="1">
    <citation type="submission" date="2016-06" db="EMBL/GenBank/DDBJ databases">
        <authorList>
            <person name="Kjaerup R.B."/>
            <person name="Dalgaard T.S."/>
            <person name="Juul-Madsen H.R."/>
        </authorList>
    </citation>
    <scope>NUCLEOTIDE SEQUENCE [LARGE SCALE GENOMIC DNA]</scope>
    <source>
        <strain evidence="4 5">373-A1</strain>
    </source>
</reference>
<dbReference type="GO" id="GO:0031469">
    <property type="term" value="C:bacterial microcompartment"/>
    <property type="evidence" value="ECO:0007669"/>
    <property type="project" value="UniProtKB-SubCell"/>
</dbReference>